<accession>A0A7I8WTJ8</accession>
<dbReference type="EMBL" id="CAJFCV020000004">
    <property type="protein sequence ID" value="CAG9116015.1"/>
    <property type="molecule type" value="Genomic_DNA"/>
</dbReference>
<dbReference type="InterPro" id="IPR010734">
    <property type="entry name" value="Copine_C"/>
</dbReference>
<dbReference type="SUPFAM" id="SSF49562">
    <property type="entry name" value="C2 domain (Calcium/lipid-binding domain, CaLB)"/>
    <property type="match status" value="1"/>
</dbReference>
<dbReference type="InterPro" id="IPR002035">
    <property type="entry name" value="VWF_A"/>
</dbReference>
<dbReference type="Gene3D" id="2.60.40.150">
    <property type="entry name" value="C2 domain"/>
    <property type="match status" value="1"/>
</dbReference>
<evidence type="ECO:0000259" key="3">
    <source>
        <dbReference type="PROSITE" id="PS50234"/>
    </source>
</evidence>
<feature type="domain" description="C2" evidence="2">
    <location>
        <begin position="1"/>
        <end position="116"/>
    </location>
</feature>
<dbReference type="InterPro" id="IPR045052">
    <property type="entry name" value="Copine"/>
</dbReference>
<dbReference type="PANTHER" id="PTHR10857">
    <property type="entry name" value="COPINE"/>
    <property type="match status" value="1"/>
</dbReference>
<name>A0A7I8WTJ8_BURXY</name>
<dbReference type="PROSITE" id="PS50004">
    <property type="entry name" value="C2"/>
    <property type="match status" value="1"/>
</dbReference>
<dbReference type="Proteomes" id="UP000659654">
    <property type="component" value="Unassembled WGS sequence"/>
</dbReference>
<dbReference type="PANTHER" id="PTHR10857:SF106">
    <property type="entry name" value="C2 DOMAIN-CONTAINING PROTEIN"/>
    <property type="match status" value="1"/>
</dbReference>
<protein>
    <submittedName>
        <fullName evidence="4">(pine wood nematode) hypothetical protein</fullName>
    </submittedName>
</protein>
<dbReference type="InterPro" id="IPR036465">
    <property type="entry name" value="vWFA_dom_sf"/>
</dbReference>
<proteinExistence type="inferred from homology"/>
<dbReference type="Proteomes" id="UP000582659">
    <property type="component" value="Unassembled WGS sequence"/>
</dbReference>
<evidence type="ECO:0000256" key="1">
    <source>
        <dbReference type="ARBA" id="ARBA00009048"/>
    </source>
</evidence>
<evidence type="ECO:0000259" key="2">
    <source>
        <dbReference type="PROSITE" id="PS50004"/>
    </source>
</evidence>
<gene>
    <name evidence="4" type="ORF">BXYJ_LOCUS9159</name>
</gene>
<dbReference type="CDD" id="cd04048">
    <property type="entry name" value="C2A_Copine"/>
    <property type="match status" value="1"/>
</dbReference>
<organism evidence="4 5">
    <name type="scientific">Bursaphelenchus xylophilus</name>
    <name type="common">Pinewood nematode worm</name>
    <name type="synonym">Aphelenchoides xylophilus</name>
    <dbReference type="NCBI Taxonomy" id="6326"/>
    <lineage>
        <taxon>Eukaryota</taxon>
        <taxon>Metazoa</taxon>
        <taxon>Ecdysozoa</taxon>
        <taxon>Nematoda</taxon>
        <taxon>Chromadorea</taxon>
        <taxon>Rhabditida</taxon>
        <taxon>Tylenchina</taxon>
        <taxon>Tylenchomorpha</taxon>
        <taxon>Aphelenchoidea</taxon>
        <taxon>Aphelenchoididae</taxon>
        <taxon>Bursaphelenchus</taxon>
    </lineage>
</organism>
<comment type="caution">
    <text evidence="4">The sequence shown here is derived from an EMBL/GenBank/DDBJ whole genome shotgun (WGS) entry which is preliminary data.</text>
</comment>
<comment type="similarity">
    <text evidence="1">Belongs to the copine family.</text>
</comment>
<dbReference type="InterPro" id="IPR035892">
    <property type="entry name" value="C2_domain_sf"/>
</dbReference>
<dbReference type="SMART" id="SM00327">
    <property type="entry name" value="VWA"/>
    <property type="match status" value="1"/>
</dbReference>
<dbReference type="GO" id="GO:0005544">
    <property type="term" value="F:calcium-dependent phospholipid binding"/>
    <property type="evidence" value="ECO:0007669"/>
    <property type="project" value="InterPro"/>
</dbReference>
<dbReference type="SMR" id="A0A7I8WTJ8"/>
<dbReference type="SUPFAM" id="SSF53300">
    <property type="entry name" value="vWA-like"/>
    <property type="match status" value="1"/>
</dbReference>
<dbReference type="Pfam" id="PF00168">
    <property type="entry name" value="C2"/>
    <property type="match status" value="1"/>
</dbReference>
<dbReference type="OrthoDB" id="5855668at2759"/>
<dbReference type="Gene3D" id="3.40.50.410">
    <property type="entry name" value="von Willebrand factor, type A domain"/>
    <property type="match status" value="1"/>
</dbReference>
<dbReference type="SMART" id="SM00239">
    <property type="entry name" value="C2"/>
    <property type="match status" value="1"/>
</dbReference>
<evidence type="ECO:0000313" key="5">
    <source>
        <dbReference type="Proteomes" id="UP000659654"/>
    </source>
</evidence>
<sequence>MKTYNEPKSKVELVLAARNLADRDVLSKSDPMCVVYRVDNNVAREVARTEIIWDNLSPNWATKIKLDYFFERRQTLLFKIYDIDSPNATLSEHDFLGSCSTDLADILAAPNGYLTLSLGGWNRAKGHLIVFAEEVTQVQNDIFLFKIQGIDLHKKFHFIKPDTYLEFYRHLPDGSRQLVVRTGDVKMSCFPNYPKVELKIRQLCGNEPTNEFTVQCHRVEKHGNVLIGEVTTTFDKIKAAGSSPFPIINPRKVRHPNYKDSGALRFLESVHERSHSFLEYIKGGLQLEFAVCIDFTASNGPVHSQTSLHYIDPNNQNQYEMAIAAVLEICQHYNHSKQFEVMGFGAKIPPGNQVSHLFPLSQLQDVESRQRVIDGVDSVLGLYRKTLLYIQFYGPTNFSPSIQEFAYKASLLAKEKNRYQILLIITDGEITDMAKTINSIVDASDKPLSIIIVGVGGSSFDKMDDLDSDQALLTTANGKQALRDIVQFVPFRDFFPPSGMPRSVLEADQIKRRLAEAVLEEVPDQVTSYMRMMGISPGPPILQLPPGEDILSFIPPPDASFIQPPTNPSYGFQPQLVSH</sequence>
<dbReference type="FunFam" id="2.60.40.150:FF:000099">
    <property type="entry name" value="Copine 3"/>
    <property type="match status" value="1"/>
</dbReference>
<dbReference type="GO" id="GO:0005886">
    <property type="term" value="C:plasma membrane"/>
    <property type="evidence" value="ECO:0007669"/>
    <property type="project" value="TreeGrafter"/>
</dbReference>
<dbReference type="PROSITE" id="PS50234">
    <property type="entry name" value="VWFA"/>
    <property type="match status" value="1"/>
</dbReference>
<dbReference type="EMBL" id="CAJFDI010000004">
    <property type="protein sequence ID" value="CAD5226614.1"/>
    <property type="molecule type" value="Genomic_DNA"/>
</dbReference>
<keyword evidence="5" id="KW-1185">Reference proteome</keyword>
<evidence type="ECO:0000313" key="4">
    <source>
        <dbReference type="EMBL" id="CAD5226614.1"/>
    </source>
</evidence>
<dbReference type="InterPro" id="IPR000008">
    <property type="entry name" value="C2_dom"/>
</dbReference>
<dbReference type="Pfam" id="PF07002">
    <property type="entry name" value="Copine"/>
    <property type="match status" value="1"/>
</dbReference>
<dbReference type="GO" id="GO:0071277">
    <property type="term" value="P:cellular response to calcium ion"/>
    <property type="evidence" value="ECO:0007669"/>
    <property type="project" value="TreeGrafter"/>
</dbReference>
<reference evidence="4" key="1">
    <citation type="submission" date="2020-09" db="EMBL/GenBank/DDBJ databases">
        <authorList>
            <person name="Kikuchi T."/>
        </authorList>
    </citation>
    <scope>NUCLEOTIDE SEQUENCE</scope>
    <source>
        <strain evidence="4">Ka4C1</strain>
    </source>
</reference>
<dbReference type="AlphaFoldDB" id="A0A7I8WTJ8"/>
<feature type="domain" description="VWFA" evidence="3">
    <location>
        <begin position="288"/>
        <end position="489"/>
    </location>
</feature>